<evidence type="ECO:0000313" key="4">
    <source>
        <dbReference type="Proteomes" id="UP000762676"/>
    </source>
</evidence>
<dbReference type="Proteomes" id="UP000762676">
    <property type="component" value="Unassembled WGS sequence"/>
</dbReference>
<comment type="caution">
    <text evidence="3">The sequence shown here is derived from an EMBL/GenBank/DDBJ whole genome shotgun (WGS) entry which is preliminary data.</text>
</comment>
<keyword evidence="4" id="KW-1185">Reference proteome</keyword>
<dbReference type="PANTHER" id="PTHR46060:SF1">
    <property type="entry name" value="MARINER MOS1 TRANSPOSASE-LIKE PROTEIN"/>
    <property type="match status" value="1"/>
</dbReference>
<dbReference type="InterPro" id="IPR052709">
    <property type="entry name" value="Transposase-MT_Hybrid"/>
</dbReference>
<sequence length="345" mass="39541">MDHSRRRRKWTSGDLRNEMPLHVSATREEVPPQYEHYLQLLQERNKLMKKLRQKNKREIDLEKKEKGFTLYLNSSYQENKSSKSNKPHRAKTAGAAEILTGRYHEDFEQVSSDDDIAGVVHSMSSLDVDDNSDEDHGQNVNSSTSSLNTPRKVSYLKRVAAAKREEVESENRVTLKVEDIKKLRESLQMDKRIRQSIAMDVDSVKEFNEGKESLSDCPHPGRPKSCMNEQTIASMKKDIDENPHISVEELSGTNGLSCGTVHTIITEHLCMKKVHAQWIPHLLTVDQNREKVHCATELLNMFKPHGPKRLSDTVTGDETWFPFFIIPPKCLNHMLVDGQGDRPFV</sequence>
<dbReference type="EMBL" id="BMAT01008402">
    <property type="protein sequence ID" value="GFR84355.1"/>
    <property type="molecule type" value="Genomic_DNA"/>
</dbReference>
<feature type="region of interest" description="Disordered" evidence="2">
    <location>
        <begin position="126"/>
        <end position="149"/>
    </location>
</feature>
<gene>
    <name evidence="3" type="ORF">ElyMa_004148500</name>
</gene>
<feature type="compositionally biased region" description="Basic residues" evidence="2">
    <location>
        <begin position="1"/>
        <end position="10"/>
    </location>
</feature>
<feature type="compositionally biased region" description="Polar residues" evidence="2">
    <location>
        <begin position="138"/>
        <end position="149"/>
    </location>
</feature>
<evidence type="ECO:0000313" key="3">
    <source>
        <dbReference type="EMBL" id="GFR84355.1"/>
    </source>
</evidence>
<dbReference type="PANTHER" id="PTHR46060">
    <property type="entry name" value="MARINER MOS1 TRANSPOSASE-LIKE PROTEIN"/>
    <property type="match status" value="1"/>
</dbReference>
<evidence type="ECO:0000256" key="2">
    <source>
        <dbReference type="SAM" id="MobiDB-lite"/>
    </source>
</evidence>
<keyword evidence="1" id="KW-0175">Coiled coil</keyword>
<dbReference type="AlphaFoldDB" id="A0AAV4GH03"/>
<feature type="coiled-coil region" evidence="1">
    <location>
        <begin position="37"/>
        <end position="64"/>
    </location>
</feature>
<reference evidence="3 4" key="1">
    <citation type="journal article" date="2021" name="Elife">
        <title>Chloroplast acquisition without the gene transfer in kleptoplastic sea slugs, Plakobranchus ocellatus.</title>
        <authorList>
            <person name="Maeda T."/>
            <person name="Takahashi S."/>
            <person name="Yoshida T."/>
            <person name="Shimamura S."/>
            <person name="Takaki Y."/>
            <person name="Nagai Y."/>
            <person name="Toyoda A."/>
            <person name="Suzuki Y."/>
            <person name="Arimoto A."/>
            <person name="Ishii H."/>
            <person name="Satoh N."/>
            <person name="Nishiyama T."/>
            <person name="Hasebe M."/>
            <person name="Maruyama T."/>
            <person name="Minagawa J."/>
            <person name="Obokata J."/>
            <person name="Shigenobu S."/>
        </authorList>
    </citation>
    <scope>NUCLEOTIDE SEQUENCE [LARGE SCALE GENOMIC DNA]</scope>
</reference>
<evidence type="ECO:0000256" key="1">
    <source>
        <dbReference type="SAM" id="Coils"/>
    </source>
</evidence>
<name>A0AAV4GH03_9GAST</name>
<accession>A0AAV4GH03</accession>
<feature type="compositionally biased region" description="Basic and acidic residues" evidence="2">
    <location>
        <begin position="15"/>
        <end position="27"/>
    </location>
</feature>
<protein>
    <submittedName>
        <fullName evidence="3">Transposase</fullName>
    </submittedName>
</protein>
<organism evidence="3 4">
    <name type="scientific">Elysia marginata</name>
    <dbReference type="NCBI Taxonomy" id="1093978"/>
    <lineage>
        <taxon>Eukaryota</taxon>
        <taxon>Metazoa</taxon>
        <taxon>Spiralia</taxon>
        <taxon>Lophotrochozoa</taxon>
        <taxon>Mollusca</taxon>
        <taxon>Gastropoda</taxon>
        <taxon>Heterobranchia</taxon>
        <taxon>Euthyneura</taxon>
        <taxon>Panpulmonata</taxon>
        <taxon>Sacoglossa</taxon>
        <taxon>Placobranchoidea</taxon>
        <taxon>Plakobranchidae</taxon>
        <taxon>Elysia</taxon>
    </lineage>
</organism>
<proteinExistence type="predicted"/>
<feature type="region of interest" description="Disordered" evidence="2">
    <location>
        <begin position="1"/>
        <end position="27"/>
    </location>
</feature>